<dbReference type="RefSeq" id="XP_016244510.1">
    <property type="nucleotide sequence ID" value="XM_016397319.1"/>
</dbReference>
<feature type="transmembrane region" description="Helical" evidence="2">
    <location>
        <begin position="149"/>
        <end position="173"/>
    </location>
</feature>
<dbReference type="Proteomes" id="UP000054466">
    <property type="component" value="Unassembled WGS sequence"/>
</dbReference>
<dbReference type="HOGENOM" id="CLU_019838_0_0_1"/>
<reference evidence="3 4" key="1">
    <citation type="submission" date="2015-01" db="EMBL/GenBank/DDBJ databases">
        <title>The Genome Sequence of Cladophialophora immunda CBS83496.</title>
        <authorList>
            <consortium name="The Broad Institute Genomics Platform"/>
            <person name="Cuomo C."/>
            <person name="de Hoog S."/>
            <person name="Gorbushina A."/>
            <person name="Stielow B."/>
            <person name="Teixiera M."/>
            <person name="Abouelleil A."/>
            <person name="Chapman S.B."/>
            <person name="Priest M."/>
            <person name="Young S.K."/>
            <person name="Wortman J."/>
            <person name="Nusbaum C."/>
            <person name="Birren B."/>
        </authorList>
    </citation>
    <scope>NUCLEOTIDE SEQUENCE [LARGE SCALE GENOMIC DNA]</scope>
    <source>
        <strain evidence="3 4">CBS 83496</strain>
    </source>
</reference>
<feature type="compositionally biased region" description="Low complexity" evidence="1">
    <location>
        <begin position="13"/>
        <end position="83"/>
    </location>
</feature>
<feature type="region of interest" description="Disordered" evidence="1">
    <location>
        <begin position="1"/>
        <end position="126"/>
    </location>
</feature>
<gene>
    <name evidence="3" type="ORF">PV07_10021</name>
</gene>
<dbReference type="InterPro" id="IPR021840">
    <property type="entry name" value="DUF3433"/>
</dbReference>
<dbReference type="GeneID" id="27349215"/>
<proteinExistence type="predicted"/>
<feature type="compositionally biased region" description="Polar residues" evidence="1">
    <location>
        <begin position="90"/>
        <end position="108"/>
    </location>
</feature>
<evidence type="ECO:0000256" key="2">
    <source>
        <dbReference type="SAM" id="Phobius"/>
    </source>
</evidence>
<keyword evidence="2" id="KW-1133">Transmembrane helix</keyword>
<name>A0A0D2CL46_9EURO</name>
<sequence>MSRAGSIPPPSPTSSTQPATPQSGIPLTSLPSSPPGTNVLAQPIPLSSSSSTASGPSASLSQPNASSPATTTSTTSSPTSNANLGRPPASANQINSPPQAVSASTPATNAPAVPSPSGITSSSGTRTSFKKRFGRFYNNRKEPKEWISFWLLPHSLLAFLLFALGLIAGIVTIKVVSHKRKGLADVSAGAQKVLSYQVGESLWWTFFPVLIFQIFGLWFTAIVGALGDRQPFVALRRDNGSNTKTTVLLDYKRTLSLMRPFVAIGNGHWTLSVSFSAALLVALFLSSLASHLFIAVAVPIVTTKHTPVTSSFNPSNFGYLTDLTPVIDVVSSTLVYGGLMPGWTTFNQSFQSFARPDMQLDSSTLATYEADTTAYSAQLNCRALGLNDYTLKVNVEEDTWTFGAQDNGCDFSPDLVTATAGFKYYLQTFSNVSCSPEVGNSRLFVLAAYTPDPSNIKPTKTTVLACRTSYYKDEGTLNVTYSQSSSSPSIGGFLVRERKALVNPLPVYYQNFEQQIHQPSIVDDTATYSATDLGRVVLAHATKYAPRSESPFDKEVMINSTSAVFTAAYAVMASSFLWQHDAGDLVTGSLTIPTVRLVVVDSIAIVLLSMLGVLVVLAALIAIDVINHESSLYEEPIGLLGSAILLYDSSVTSLALDLRNEQEARRDGMALKHKKARGDMWCFHWKTPWLSWSTDLLNKRWKVENWERPGDSRIVEV</sequence>
<evidence type="ECO:0000256" key="1">
    <source>
        <dbReference type="SAM" id="MobiDB-lite"/>
    </source>
</evidence>
<keyword evidence="4" id="KW-1185">Reference proteome</keyword>
<feature type="compositionally biased region" description="Low complexity" evidence="1">
    <location>
        <begin position="115"/>
        <end position="126"/>
    </location>
</feature>
<feature type="transmembrane region" description="Helical" evidence="2">
    <location>
        <begin position="598"/>
        <end position="625"/>
    </location>
</feature>
<keyword evidence="2" id="KW-0472">Membrane</keyword>
<feature type="transmembrane region" description="Helical" evidence="2">
    <location>
        <begin position="277"/>
        <end position="301"/>
    </location>
</feature>
<dbReference type="EMBL" id="KN847045">
    <property type="protein sequence ID" value="KIW24294.1"/>
    <property type="molecule type" value="Genomic_DNA"/>
</dbReference>
<accession>A0A0D2CL46</accession>
<dbReference type="STRING" id="569365.A0A0D2CL46"/>
<evidence type="ECO:0000313" key="3">
    <source>
        <dbReference type="EMBL" id="KIW24294.1"/>
    </source>
</evidence>
<feature type="transmembrane region" description="Helical" evidence="2">
    <location>
        <begin position="556"/>
        <end position="578"/>
    </location>
</feature>
<protein>
    <submittedName>
        <fullName evidence="3">Uncharacterized protein</fullName>
    </submittedName>
</protein>
<keyword evidence="2" id="KW-0812">Transmembrane</keyword>
<dbReference type="OrthoDB" id="3522351at2759"/>
<dbReference type="PANTHER" id="PTHR37544:SF3">
    <property type="entry name" value="SPRAY"/>
    <property type="match status" value="1"/>
</dbReference>
<dbReference type="AlphaFoldDB" id="A0A0D2CL46"/>
<feature type="transmembrane region" description="Helical" evidence="2">
    <location>
        <begin position="202"/>
        <end position="227"/>
    </location>
</feature>
<dbReference type="Pfam" id="PF11915">
    <property type="entry name" value="DUF3433"/>
    <property type="match status" value="1"/>
</dbReference>
<evidence type="ECO:0000313" key="4">
    <source>
        <dbReference type="Proteomes" id="UP000054466"/>
    </source>
</evidence>
<dbReference type="PANTHER" id="PTHR37544">
    <property type="entry name" value="SPRAY-RELATED"/>
    <property type="match status" value="1"/>
</dbReference>
<dbReference type="VEuPathDB" id="FungiDB:PV07_10021"/>
<organism evidence="3 4">
    <name type="scientific">Cladophialophora immunda</name>
    <dbReference type="NCBI Taxonomy" id="569365"/>
    <lineage>
        <taxon>Eukaryota</taxon>
        <taxon>Fungi</taxon>
        <taxon>Dikarya</taxon>
        <taxon>Ascomycota</taxon>
        <taxon>Pezizomycotina</taxon>
        <taxon>Eurotiomycetes</taxon>
        <taxon>Chaetothyriomycetidae</taxon>
        <taxon>Chaetothyriales</taxon>
        <taxon>Herpotrichiellaceae</taxon>
        <taxon>Cladophialophora</taxon>
    </lineage>
</organism>